<dbReference type="InterPro" id="IPR042089">
    <property type="entry name" value="Peptidase_M13_dom_2"/>
</dbReference>
<dbReference type="SUPFAM" id="SSF55486">
    <property type="entry name" value="Metalloproteases ('zincins'), catalytic domain"/>
    <property type="match status" value="1"/>
</dbReference>
<sequence length="89" mass="10151">MQSIYFTLEGRLHHISGSFWAARSDPTTIRELESNFTNIPVLGMLKKELSNTDINLTENDRVVVTPLDYYAKLNNLLNNTDPSNILLIK</sequence>
<reference evidence="1 2" key="1">
    <citation type="journal article" date="2023" name="Arcadia Sci">
        <title>De novo assembly of a long-read Amblyomma americanum tick genome.</title>
        <authorList>
            <person name="Chou S."/>
            <person name="Poskanzer K.E."/>
            <person name="Rollins M."/>
            <person name="Thuy-Boun P.S."/>
        </authorList>
    </citation>
    <scope>NUCLEOTIDE SEQUENCE [LARGE SCALE GENOMIC DNA]</scope>
    <source>
        <strain evidence="1">F_SG_1</strain>
        <tissue evidence="1">Salivary glands</tissue>
    </source>
</reference>
<dbReference type="Proteomes" id="UP001321473">
    <property type="component" value="Unassembled WGS sequence"/>
</dbReference>
<accession>A0AAQ4DP51</accession>
<dbReference type="AlphaFoldDB" id="A0AAQ4DP51"/>
<name>A0AAQ4DP51_AMBAM</name>
<dbReference type="EMBL" id="JARKHS020028478">
    <property type="protein sequence ID" value="KAK8764241.1"/>
    <property type="molecule type" value="Genomic_DNA"/>
</dbReference>
<evidence type="ECO:0000313" key="2">
    <source>
        <dbReference type="Proteomes" id="UP001321473"/>
    </source>
</evidence>
<gene>
    <name evidence="1" type="ORF">V5799_033149</name>
</gene>
<comment type="caution">
    <text evidence="1">The sequence shown here is derived from an EMBL/GenBank/DDBJ whole genome shotgun (WGS) entry which is preliminary data.</text>
</comment>
<protein>
    <submittedName>
        <fullName evidence="1">Uncharacterized protein</fullName>
    </submittedName>
</protein>
<keyword evidence="2" id="KW-1185">Reference proteome</keyword>
<proteinExistence type="predicted"/>
<organism evidence="1 2">
    <name type="scientific">Amblyomma americanum</name>
    <name type="common">Lone star tick</name>
    <dbReference type="NCBI Taxonomy" id="6943"/>
    <lineage>
        <taxon>Eukaryota</taxon>
        <taxon>Metazoa</taxon>
        <taxon>Ecdysozoa</taxon>
        <taxon>Arthropoda</taxon>
        <taxon>Chelicerata</taxon>
        <taxon>Arachnida</taxon>
        <taxon>Acari</taxon>
        <taxon>Parasitiformes</taxon>
        <taxon>Ixodida</taxon>
        <taxon>Ixodoidea</taxon>
        <taxon>Ixodidae</taxon>
        <taxon>Amblyomminae</taxon>
        <taxon>Amblyomma</taxon>
    </lineage>
</organism>
<evidence type="ECO:0000313" key="1">
    <source>
        <dbReference type="EMBL" id="KAK8764241.1"/>
    </source>
</evidence>
<dbReference type="Gene3D" id="1.10.1380.10">
    <property type="entry name" value="Neutral endopeptidase , domain2"/>
    <property type="match status" value="1"/>
</dbReference>